<dbReference type="Pfam" id="PF07727">
    <property type="entry name" value="RVT_2"/>
    <property type="match status" value="2"/>
</dbReference>
<evidence type="ECO:0000259" key="1">
    <source>
        <dbReference type="Pfam" id="PF07727"/>
    </source>
</evidence>
<dbReference type="EMBL" id="BKCJ011158852">
    <property type="protein sequence ID" value="GFC96224.1"/>
    <property type="molecule type" value="Genomic_DNA"/>
</dbReference>
<dbReference type="InterPro" id="IPR013103">
    <property type="entry name" value="RVT_2"/>
</dbReference>
<feature type="domain" description="Reverse transcriptase Ty1/copia-type" evidence="1">
    <location>
        <begin position="71"/>
        <end position="125"/>
    </location>
</feature>
<feature type="domain" description="Reverse transcriptase Ty1/copia-type" evidence="1">
    <location>
        <begin position="4"/>
        <end position="68"/>
    </location>
</feature>
<protein>
    <submittedName>
        <fullName evidence="2">Putative reverse transcriptase</fullName>
    </submittedName>
</protein>
<proteinExistence type="predicted"/>
<name>A0A699SF13_TANCI</name>
<comment type="caution">
    <text evidence="2">The sequence shown here is derived from an EMBL/GenBank/DDBJ whole genome shotgun (WGS) entry which is preliminary data.</text>
</comment>
<accession>A0A699SF13</accession>
<dbReference type="AlphaFoldDB" id="A0A699SF13"/>
<keyword evidence="2" id="KW-0808">Transferase</keyword>
<dbReference type="GO" id="GO:0003964">
    <property type="term" value="F:RNA-directed DNA polymerase activity"/>
    <property type="evidence" value="ECO:0007669"/>
    <property type="project" value="UniProtKB-KW"/>
</dbReference>
<reference evidence="2" key="1">
    <citation type="journal article" date="2019" name="Sci. Rep.">
        <title>Draft genome of Tanacetum cinerariifolium, the natural source of mosquito coil.</title>
        <authorList>
            <person name="Yamashiro T."/>
            <person name="Shiraishi A."/>
            <person name="Satake H."/>
            <person name="Nakayama K."/>
        </authorList>
    </citation>
    <scope>NUCLEOTIDE SEQUENCE</scope>
</reference>
<sequence>SQTLSRYKAQLVANGSSQHQGIDVDETFSPIVKPDTIRTVLSLAVSCKWPIHQLDVKNAFLNALLQQRITSLHQEFDMTDLGAFNYFLGISATRSSTGLFLSQKKYTCELLERANMVNCNPSRTHIDIDSKLGPEGVAVQDPTL</sequence>
<gene>
    <name evidence="2" type="ORF">Tci_868194</name>
</gene>
<keyword evidence="2" id="KW-0695">RNA-directed DNA polymerase</keyword>
<organism evidence="2">
    <name type="scientific">Tanacetum cinerariifolium</name>
    <name type="common">Dalmatian daisy</name>
    <name type="synonym">Chrysanthemum cinerariifolium</name>
    <dbReference type="NCBI Taxonomy" id="118510"/>
    <lineage>
        <taxon>Eukaryota</taxon>
        <taxon>Viridiplantae</taxon>
        <taxon>Streptophyta</taxon>
        <taxon>Embryophyta</taxon>
        <taxon>Tracheophyta</taxon>
        <taxon>Spermatophyta</taxon>
        <taxon>Magnoliopsida</taxon>
        <taxon>eudicotyledons</taxon>
        <taxon>Gunneridae</taxon>
        <taxon>Pentapetalae</taxon>
        <taxon>asterids</taxon>
        <taxon>campanulids</taxon>
        <taxon>Asterales</taxon>
        <taxon>Asteraceae</taxon>
        <taxon>Asteroideae</taxon>
        <taxon>Anthemideae</taxon>
        <taxon>Anthemidinae</taxon>
        <taxon>Tanacetum</taxon>
    </lineage>
</organism>
<keyword evidence="2" id="KW-0548">Nucleotidyltransferase</keyword>
<evidence type="ECO:0000313" key="2">
    <source>
        <dbReference type="EMBL" id="GFC96224.1"/>
    </source>
</evidence>
<feature type="non-terminal residue" evidence="2">
    <location>
        <position position="1"/>
    </location>
</feature>